<evidence type="ECO:0000313" key="3">
    <source>
        <dbReference type="Proteomes" id="UP000887569"/>
    </source>
</evidence>
<dbReference type="GO" id="GO:0005524">
    <property type="term" value="F:ATP binding"/>
    <property type="evidence" value="ECO:0007669"/>
    <property type="project" value="InterPro"/>
</dbReference>
<dbReference type="Pfam" id="PF00069">
    <property type="entry name" value="Pkinase"/>
    <property type="match status" value="1"/>
</dbReference>
<dbReference type="InterPro" id="IPR000719">
    <property type="entry name" value="Prot_kinase_dom"/>
</dbReference>
<dbReference type="Gene3D" id="1.10.510.10">
    <property type="entry name" value="Transferase(Phosphotransferase) domain 1"/>
    <property type="match status" value="1"/>
</dbReference>
<feature type="domain" description="Protein kinase" evidence="2">
    <location>
        <begin position="47"/>
        <end position="331"/>
    </location>
</feature>
<dbReference type="InterPro" id="IPR011009">
    <property type="entry name" value="Kinase-like_dom_sf"/>
</dbReference>
<name>A0A914ZYQ8_PARUN</name>
<keyword evidence="3" id="KW-1185">Reference proteome</keyword>
<dbReference type="WBParaSite" id="PgE003_g004_t05">
    <property type="protein sequence ID" value="PgE003_g004_t05"/>
    <property type="gene ID" value="PgE003_g004"/>
</dbReference>
<protein>
    <submittedName>
        <fullName evidence="4">Protein kinase domain-containing protein</fullName>
    </submittedName>
</protein>
<evidence type="ECO:0000313" key="4">
    <source>
        <dbReference type="WBParaSite" id="PgE003_g004_t05"/>
    </source>
</evidence>
<sequence>MFIQVVRHHASIACTTRELINCNEDDHVLTCTYEFVTFLRQQGIYFRRTRSGIGGGSDERTNAELRPGPMPSETTSAAPLSASPASSTPAVEWVRGSAYAAYSTTGRPYILKVSPAGSLETSLLLQAKELRQKRSEDVRLPMLFAHIYHHTASMNLLVMEFCERGTLSNLLKTAGHVPMHRQYTARIMRGIATAIHFLHTQNIYHGAVRTSNVLVDLDMVGRLGGLTNSWSVIKGGRVKCTQLAAYRAPEADREGAEALPQDMFAIGIILYRCVTAAMPKRKDSGSIDYRSVMTSVHVPVNPEMWRTTQLLLSDKLDLRPSSGELLHTSWIQRSKDEPIKQIFNWNLCKNLSC</sequence>
<organism evidence="3 4">
    <name type="scientific">Parascaris univalens</name>
    <name type="common">Nematode worm</name>
    <dbReference type="NCBI Taxonomy" id="6257"/>
    <lineage>
        <taxon>Eukaryota</taxon>
        <taxon>Metazoa</taxon>
        <taxon>Ecdysozoa</taxon>
        <taxon>Nematoda</taxon>
        <taxon>Chromadorea</taxon>
        <taxon>Rhabditida</taxon>
        <taxon>Spirurina</taxon>
        <taxon>Ascaridomorpha</taxon>
        <taxon>Ascaridoidea</taxon>
        <taxon>Ascarididae</taxon>
        <taxon>Parascaris</taxon>
    </lineage>
</organism>
<feature type="compositionally biased region" description="Low complexity" evidence="1">
    <location>
        <begin position="74"/>
        <end position="86"/>
    </location>
</feature>
<accession>A0A914ZYQ8</accession>
<dbReference type="GO" id="GO:0005737">
    <property type="term" value="C:cytoplasm"/>
    <property type="evidence" value="ECO:0007669"/>
    <property type="project" value="TreeGrafter"/>
</dbReference>
<dbReference type="AlphaFoldDB" id="A0A914ZYQ8"/>
<evidence type="ECO:0000256" key="1">
    <source>
        <dbReference type="SAM" id="MobiDB-lite"/>
    </source>
</evidence>
<feature type="region of interest" description="Disordered" evidence="1">
    <location>
        <begin position="50"/>
        <end position="86"/>
    </location>
</feature>
<dbReference type="SMART" id="SM00220">
    <property type="entry name" value="S_TKc"/>
    <property type="match status" value="1"/>
</dbReference>
<dbReference type="InterPro" id="IPR053235">
    <property type="entry name" value="Ser_Thr_kinase"/>
</dbReference>
<evidence type="ECO:0000259" key="2">
    <source>
        <dbReference type="PROSITE" id="PS50011"/>
    </source>
</evidence>
<dbReference type="SUPFAM" id="SSF56112">
    <property type="entry name" value="Protein kinase-like (PK-like)"/>
    <property type="match status" value="1"/>
</dbReference>
<dbReference type="PROSITE" id="PS50011">
    <property type="entry name" value="PROTEIN_KINASE_DOM"/>
    <property type="match status" value="1"/>
</dbReference>
<dbReference type="PANTHER" id="PTHR24361">
    <property type="entry name" value="MITOGEN-ACTIVATED KINASE KINASE KINASE"/>
    <property type="match status" value="1"/>
</dbReference>
<dbReference type="Proteomes" id="UP000887569">
    <property type="component" value="Unplaced"/>
</dbReference>
<dbReference type="GO" id="GO:0004674">
    <property type="term" value="F:protein serine/threonine kinase activity"/>
    <property type="evidence" value="ECO:0007669"/>
    <property type="project" value="TreeGrafter"/>
</dbReference>
<proteinExistence type="predicted"/>
<reference evidence="4" key="1">
    <citation type="submission" date="2022-11" db="UniProtKB">
        <authorList>
            <consortium name="WormBaseParasite"/>
        </authorList>
    </citation>
    <scope>IDENTIFICATION</scope>
</reference>